<dbReference type="Proteomes" id="UP000516421">
    <property type="component" value="Chromosome"/>
</dbReference>
<name>A0A7H2BK44_9MICC</name>
<keyword evidence="1" id="KW-0472">Membrane</keyword>
<protein>
    <submittedName>
        <fullName evidence="2">Uncharacterized protein</fullName>
    </submittedName>
</protein>
<proteinExistence type="predicted"/>
<feature type="transmembrane region" description="Helical" evidence="1">
    <location>
        <begin position="21"/>
        <end position="43"/>
    </location>
</feature>
<evidence type="ECO:0000313" key="3">
    <source>
        <dbReference type="Proteomes" id="UP000516421"/>
    </source>
</evidence>
<keyword evidence="1" id="KW-1133">Transmembrane helix</keyword>
<reference evidence="2 3" key="1">
    <citation type="submission" date="2020-09" db="EMBL/GenBank/DDBJ databases">
        <title>Investigation of environmental microbe.</title>
        <authorList>
            <person name="Ou Y."/>
            <person name="Kang Q."/>
        </authorList>
    </citation>
    <scope>NUCLEOTIDE SEQUENCE [LARGE SCALE GENOMIC DNA]</scope>
    <source>
        <strain evidence="2 3">KJZ-9</strain>
    </source>
</reference>
<evidence type="ECO:0000256" key="1">
    <source>
        <dbReference type="SAM" id="Phobius"/>
    </source>
</evidence>
<gene>
    <name evidence="2" type="ORF">IDM48_00830</name>
</gene>
<dbReference type="KEGG" id="rama:IDM48_00830"/>
<organism evidence="2 3">
    <name type="scientific">Rothia amarae</name>
    <dbReference type="NCBI Taxonomy" id="169480"/>
    <lineage>
        <taxon>Bacteria</taxon>
        <taxon>Bacillati</taxon>
        <taxon>Actinomycetota</taxon>
        <taxon>Actinomycetes</taxon>
        <taxon>Micrococcales</taxon>
        <taxon>Micrococcaceae</taxon>
        <taxon>Rothia</taxon>
    </lineage>
</organism>
<keyword evidence="3" id="KW-1185">Reference proteome</keyword>
<dbReference type="RefSeq" id="WP_190617627.1">
    <property type="nucleotide sequence ID" value="NZ_CP061538.1"/>
</dbReference>
<keyword evidence="1" id="KW-0812">Transmembrane</keyword>
<feature type="transmembrane region" description="Helical" evidence="1">
    <location>
        <begin position="68"/>
        <end position="91"/>
    </location>
</feature>
<dbReference type="EMBL" id="CP061538">
    <property type="protein sequence ID" value="QNV40040.1"/>
    <property type="molecule type" value="Genomic_DNA"/>
</dbReference>
<evidence type="ECO:0000313" key="2">
    <source>
        <dbReference type="EMBL" id="QNV40040.1"/>
    </source>
</evidence>
<accession>A0A7H2BK44</accession>
<sequence>MGVVAVNAIGLFLVPHPQENLFASVMVTLIPLAFLLVSTHWMVTSVNQVDLPAGGLGKRGWQKMYNKFRVYIVGIALMAALMRFAFDVAAVAQIDASTAWGNIIFWCIGAAMLGTNMVMLFRLRKDALKYAQWPKK</sequence>
<feature type="transmembrane region" description="Helical" evidence="1">
    <location>
        <begin position="103"/>
        <end position="123"/>
    </location>
</feature>
<dbReference type="AlphaFoldDB" id="A0A7H2BK44"/>